<dbReference type="Gene3D" id="6.10.250.690">
    <property type="match status" value="1"/>
</dbReference>
<dbReference type="Pfam" id="PF00486">
    <property type="entry name" value="Trans_reg_C"/>
    <property type="match status" value="1"/>
</dbReference>
<gene>
    <name evidence="11" type="ORF">Prum_010430</name>
</gene>
<evidence type="ECO:0000256" key="7">
    <source>
        <dbReference type="PROSITE-ProRule" id="PRU00169"/>
    </source>
</evidence>
<accession>A0A6V8KY78</accession>
<dbReference type="AlphaFoldDB" id="A0A6V8KY78"/>
<evidence type="ECO:0000259" key="9">
    <source>
        <dbReference type="PROSITE" id="PS50110"/>
    </source>
</evidence>
<evidence type="ECO:0000259" key="10">
    <source>
        <dbReference type="PROSITE" id="PS51755"/>
    </source>
</evidence>
<dbReference type="InterPro" id="IPR016032">
    <property type="entry name" value="Sig_transdc_resp-reg_C-effctor"/>
</dbReference>
<dbReference type="PROSITE" id="PS50110">
    <property type="entry name" value="RESPONSE_REGULATORY"/>
    <property type="match status" value="1"/>
</dbReference>
<dbReference type="Gene3D" id="1.10.10.10">
    <property type="entry name" value="Winged helix-like DNA-binding domain superfamily/Winged helix DNA-binding domain"/>
    <property type="match status" value="1"/>
</dbReference>
<reference evidence="11 12" key="2">
    <citation type="submission" date="2020-03" db="EMBL/GenBank/DDBJ databases">
        <authorList>
            <person name="Ichikawa N."/>
            <person name="Kimura A."/>
            <person name="Kitahashi Y."/>
            <person name="Uohara A."/>
        </authorList>
    </citation>
    <scope>NUCLEOTIDE SEQUENCE [LARGE SCALE GENOMIC DNA]</scope>
    <source>
        <strain evidence="11 12">NBRC 108638</strain>
    </source>
</reference>
<dbReference type="Gene3D" id="3.40.50.2300">
    <property type="match status" value="1"/>
</dbReference>
<sequence>MIGEDERQSIDWKGLAGVRILIADDDGAIRESLERVLQVEGYDTSTVANGLAVLDGVGGAGGDALDLLILDVMMPRLGGLETCRRLRAAGRDLPVLMLTARDQVSDRVAGLDAGADDYLPKPFATEELLARVRALLRRRTPADGESQILSFADVRVDPDRFEAWRGGRPLRLTRTEFSLLEVLVRNATRVLTRDALFEAIWGFDMSATANNLQVYVSYLRRKMEAEGEPRLIYTLRGLGYTLRETPP</sequence>
<evidence type="ECO:0000256" key="4">
    <source>
        <dbReference type="ARBA" id="ARBA00023015"/>
    </source>
</evidence>
<feature type="DNA-binding region" description="OmpR/PhoB-type" evidence="8">
    <location>
        <begin position="146"/>
        <end position="244"/>
    </location>
</feature>
<feature type="modified residue" description="4-aspartylphosphate" evidence="7">
    <location>
        <position position="71"/>
    </location>
</feature>
<dbReference type="EMBL" id="BLPG01000001">
    <property type="protein sequence ID" value="GFJ87401.1"/>
    <property type="molecule type" value="Genomic_DNA"/>
</dbReference>
<dbReference type="RefSeq" id="WP_246277645.1">
    <property type="nucleotide sequence ID" value="NZ_BAABJB010000033.1"/>
</dbReference>
<keyword evidence="5 8" id="KW-0238">DNA-binding</keyword>
<dbReference type="GO" id="GO:0005829">
    <property type="term" value="C:cytosol"/>
    <property type="evidence" value="ECO:0007669"/>
    <property type="project" value="TreeGrafter"/>
</dbReference>
<feature type="domain" description="OmpR/PhoB-type" evidence="10">
    <location>
        <begin position="146"/>
        <end position="244"/>
    </location>
</feature>
<proteinExistence type="predicted"/>
<evidence type="ECO:0000256" key="5">
    <source>
        <dbReference type="ARBA" id="ARBA00023125"/>
    </source>
</evidence>
<dbReference type="CDD" id="cd00383">
    <property type="entry name" value="trans_reg_C"/>
    <property type="match status" value="1"/>
</dbReference>
<comment type="subcellular location">
    <subcellularLocation>
        <location evidence="1">Cytoplasm</location>
    </subcellularLocation>
</comment>
<dbReference type="SUPFAM" id="SSF46894">
    <property type="entry name" value="C-terminal effector domain of the bipartite response regulators"/>
    <property type="match status" value="1"/>
</dbReference>
<keyword evidence="3" id="KW-0902">Two-component regulatory system</keyword>
<dbReference type="FunFam" id="1.10.10.10:FF:000005">
    <property type="entry name" value="Two-component system response regulator"/>
    <property type="match status" value="1"/>
</dbReference>
<evidence type="ECO:0000256" key="6">
    <source>
        <dbReference type="ARBA" id="ARBA00023163"/>
    </source>
</evidence>
<dbReference type="PANTHER" id="PTHR48111:SF22">
    <property type="entry name" value="REGULATOR OF RPOS"/>
    <property type="match status" value="1"/>
</dbReference>
<evidence type="ECO:0000313" key="11">
    <source>
        <dbReference type="EMBL" id="GFJ87401.1"/>
    </source>
</evidence>
<evidence type="ECO:0000256" key="1">
    <source>
        <dbReference type="ARBA" id="ARBA00004496"/>
    </source>
</evidence>
<feature type="domain" description="Response regulatory" evidence="9">
    <location>
        <begin position="19"/>
        <end position="136"/>
    </location>
</feature>
<dbReference type="GO" id="GO:0032993">
    <property type="term" value="C:protein-DNA complex"/>
    <property type="evidence" value="ECO:0007669"/>
    <property type="project" value="TreeGrafter"/>
</dbReference>
<protein>
    <submittedName>
        <fullName evidence="11">DNA-binding response regulator</fullName>
    </submittedName>
</protein>
<dbReference type="FunFam" id="3.40.50.2300:FF:000304">
    <property type="entry name" value="Two-component system response regulator MprA"/>
    <property type="match status" value="1"/>
</dbReference>
<dbReference type="Pfam" id="PF00072">
    <property type="entry name" value="Response_reg"/>
    <property type="match status" value="1"/>
</dbReference>
<dbReference type="InterPro" id="IPR001789">
    <property type="entry name" value="Sig_transdc_resp-reg_receiver"/>
</dbReference>
<comment type="caution">
    <text evidence="11">The sequence shown here is derived from an EMBL/GenBank/DDBJ whole genome shotgun (WGS) entry which is preliminary data.</text>
</comment>
<dbReference type="InterPro" id="IPR011006">
    <property type="entry name" value="CheY-like_superfamily"/>
</dbReference>
<dbReference type="GO" id="GO:0006355">
    <property type="term" value="P:regulation of DNA-templated transcription"/>
    <property type="evidence" value="ECO:0007669"/>
    <property type="project" value="InterPro"/>
</dbReference>
<keyword evidence="6" id="KW-0804">Transcription</keyword>
<dbReference type="InterPro" id="IPR039420">
    <property type="entry name" value="WalR-like"/>
</dbReference>
<evidence type="ECO:0000256" key="2">
    <source>
        <dbReference type="ARBA" id="ARBA00022553"/>
    </source>
</evidence>
<dbReference type="GO" id="GO:0000976">
    <property type="term" value="F:transcription cis-regulatory region binding"/>
    <property type="evidence" value="ECO:0007669"/>
    <property type="project" value="TreeGrafter"/>
</dbReference>
<evidence type="ECO:0000256" key="3">
    <source>
        <dbReference type="ARBA" id="ARBA00023012"/>
    </source>
</evidence>
<evidence type="ECO:0000313" key="12">
    <source>
        <dbReference type="Proteomes" id="UP000482960"/>
    </source>
</evidence>
<dbReference type="SUPFAM" id="SSF52172">
    <property type="entry name" value="CheY-like"/>
    <property type="match status" value="1"/>
</dbReference>
<reference evidence="11 12" key="1">
    <citation type="submission" date="2020-03" db="EMBL/GenBank/DDBJ databases">
        <title>Whole genome shotgun sequence of Phytohabitans rumicis NBRC 108638.</title>
        <authorList>
            <person name="Komaki H."/>
            <person name="Tamura T."/>
        </authorList>
    </citation>
    <scope>NUCLEOTIDE SEQUENCE [LARGE SCALE GENOMIC DNA]</scope>
    <source>
        <strain evidence="11 12">NBRC 108638</strain>
    </source>
</reference>
<dbReference type="Proteomes" id="UP000482960">
    <property type="component" value="Unassembled WGS sequence"/>
</dbReference>
<dbReference type="GO" id="GO:0000156">
    <property type="term" value="F:phosphorelay response regulator activity"/>
    <property type="evidence" value="ECO:0007669"/>
    <property type="project" value="TreeGrafter"/>
</dbReference>
<dbReference type="SMART" id="SM00862">
    <property type="entry name" value="Trans_reg_C"/>
    <property type="match status" value="1"/>
</dbReference>
<keyword evidence="2 7" id="KW-0597">Phosphoprotein</keyword>
<dbReference type="PANTHER" id="PTHR48111">
    <property type="entry name" value="REGULATOR OF RPOS"/>
    <property type="match status" value="1"/>
</dbReference>
<dbReference type="CDD" id="cd17627">
    <property type="entry name" value="REC_OmpR_PrrA-like"/>
    <property type="match status" value="1"/>
</dbReference>
<evidence type="ECO:0000256" key="8">
    <source>
        <dbReference type="PROSITE-ProRule" id="PRU01091"/>
    </source>
</evidence>
<dbReference type="InterPro" id="IPR036388">
    <property type="entry name" value="WH-like_DNA-bd_sf"/>
</dbReference>
<name>A0A6V8KY78_9ACTN</name>
<dbReference type="InterPro" id="IPR001867">
    <property type="entry name" value="OmpR/PhoB-type_DNA-bd"/>
</dbReference>
<dbReference type="PROSITE" id="PS51755">
    <property type="entry name" value="OMPR_PHOB"/>
    <property type="match status" value="1"/>
</dbReference>
<keyword evidence="4" id="KW-0805">Transcription regulation</keyword>
<dbReference type="SMART" id="SM00448">
    <property type="entry name" value="REC"/>
    <property type="match status" value="1"/>
</dbReference>
<organism evidence="11 12">
    <name type="scientific">Phytohabitans rumicis</name>
    <dbReference type="NCBI Taxonomy" id="1076125"/>
    <lineage>
        <taxon>Bacteria</taxon>
        <taxon>Bacillati</taxon>
        <taxon>Actinomycetota</taxon>
        <taxon>Actinomycetes</taxon>
        <taxon>Micromonosporales</taxon>
        <taxon>Micromonosporaceae</taxon>
    </lineage>
</organism>
<keyword evidence="12" id="KW-1185">Reference proteome</keyword>